<dbReference type="Proteomes" id="UP001221338">
    <property type="component" value="Unassembled WGS sequence"/>
</dbReference>
<keyword evidence="3" id="KW-1185">Reference proteome</keyword>
<evidence type="ECO:0000313" key="2">
    <source>
        <dbReference type="EMBL" id="MDG0944318.1"/>
    </source>
</evidence>
<dbReference type="RefSeq" id="WP_000012642.1">
    <property type="nucleotide sequence ID" value="NZ_JAFLOR010000002.1"/>
</dbReference>
<dbReference type="EMBL" id="JARPRV010000024">
    <property type="protein sequence ID" value="MDG0944318.1"/>
    <property type="molecule type" value="Genomic_DNA"/>
</dbReference>
<dbReference type="Pfam" id="PF20698">
    <property type="entry name" value="PIN-TPR-GreABC"/>
    <property type="match status" value="1"/>
</dbReference>
<organism evidence="2 3">
    <name type="scientific">Bacillus paranthracis</name>
    <dbReference type="NCBI Taxonomy" id="2026186"/>
    <lineage>
        <taxon>Bacteria</taxon>
        <taxon>Bacillati</taxon>
        <taxon>Bacillota</taxon>
        <taxon>Bacilli</taxon>
        <taxon>Bacillales</taxon>
        <taxon>Bacillaceae</taxon>
        <taxon>Bacillus</taxon>
        <taxon>Bacillus cereus group</taxon>
    </lineage>
</organism>
<comment type="caution">
    <text evidence="2">The sequence shown here is derived from an EMBL/GenBank/DDBJ whole genome shotgun (WGS) entry which is preliminary data.</text>
</comment>
<dbReference type="InterPro" id="IPR048987">
    <property type="entry name" value="PIN-TPR-GreABC"/>
</dbReference>
<evidence type="ECO:0000313" key="3">
    <source>
        <dbReference type="Proteomes" id="UP001221338"/>
    </source>
</evidence>
<sequence length="1218" mass="144096">MSGFMTSLATSFSIKMITEAIGKQKLKYNEEKKIRDIQVLISDFNRKFDNTVVDTYTFQKFIETEKISNEIFKRIFEGENSSSTSIKDLKIKLAKEAIQQMNSDYEKMGRSKINNEEIFYEYFSELIDKLLIVRSEILSWETNAQVAIIKDTIHESRTQIISEIQNLRKHNIFADDKINLIKDEINQYKLDVAKEKITSVLEEQEVLSISQKEEVYYQKSRISIFNNKYEELDDIKNKIERINIHSKYILEIEYDQACYQKDENTFKILKEKFKEHRYSNEQLLLKEVYFHLVNNEFSRAEELLITGDEIKSELKEYHNAHGYFGIILLKHNDFFNAEKAFNKAFELHNNIIYKYNYLIAKRGLLIREVHEGKKGLENTIAGVINDLKEIQYITKFFAKKELVEFWVVLISLIVIKNPKQALLELDKIPESIQKEEDIQVLFADVYYLNEMYTPTKEILLKIWDHNIQNVIKLFFLYDIENDWSSIIDKYNLLTTDKYILNPIIYTLNLKAKYKLNGYEIVKQDVLNLIKIRPGNLIVWEQSLRIVLENADDEAFENIMCSIENDKNLISNKDLYFISQLLLEFKKNEEVRRILIDKIECDERLLELYFSSYEELTGSKEKNHLTYEQVKKLYQKGIRFKFLIKLKISIEIDLSTWRKAIETLVEYRNLYGIDAYYAYNMIYASINRSEFSNLEKEEHYLLSTQNPNMQLIVAVLKAHQERWNEAQNLALKVLYSSHDELSKELLMNFIGLHLSNNDKIEKVNFNHAVNNSVIFLKNENRIRKIAIHQNKELIKNPGEKKFNCENFPYDDHRSLILISEGEVGEKIEFFEEEYEVVEIINLYTYFFRFCMEKIQDVYPDHEYYKTYSSLDPEELKSEIKKVLKDMEKENAKLFEMYNGGVETGLPISYLSGKNIDSYAEMLLLLLNNNKQYLYTGEVSIYANTQYVLSLSSLILLANFGLLKRLRQGSHKYYVSPEVIKSIEIGMQEANKLTKVDCGTLRLNENNQIHGDFYNEEGKKARRKFWSGIRKEVLYFTEIKEKIDDIDLYDLLGEFTLEADIESIEISRKTNKILVCDDLFIRKLHNGITGKNNTTNFVGFLISEGLVTYPELIDIVLKLAKSKYLYVLNSEIILDYCHWLFSLEKQNDREKYFEKLKDVFQYLYNEDSRKYYGNIHDEFMKGAIEMGIRPIFLYEVLREPLKLKPINEFIAERFKAEIGI</sequence>
<reference evidence="2 3" key="1">
    <citation type="submission" date="2023-03" db="EMBL/GenBank/DDBJ databases">
        <title>Genetic diversity of Bacillus cereus sensu lato isolates from Slovenia.</title>
        <authorList>
            <person name="Abdelli M."/>
        </authorList>
    </citation>
    <scope>NUCLEOTIDE SEQUENCE [LARGE SCALE GENOMIC DNA]</scope>
    <source>
        <strain evidence="2 3">SIBC61B</strain>
    </source>
</reference>
<gene>
    <name evidence="2" type="ORF">P6U22_24580</name>
</gene>
<proteinExistence type="predicted"/>
<protein>
    <recommendedName>
        <fullName evidence="1">PIN domain-containing protein</fullName>
    </recommendedName>
</protein>
<name>A0ABT6E6G5_9BACI</name>
<feature type="domain" description="PIN" evidence="1">
    <location>
        <begin position="947"/>
        <end position="1082"/>
    </location>
</feature>
<evidence type="ECO:0000259" key="1">
    <source>
        <dbReference type="Pfam" id="PF20698"/>
    </source>
</evidence>
<accession>A0ABT6E6G5</accession>